<protein>
    <recommendedName>
        <fullName evidence="4">CSD domain-containing protein</fullName>
    </recommendedName>
</protein>
<dbReference type="InterPro" id="IPR052069">
    <property type="entry name" value="Ca-reg_mRNA-binding_domain"/>
</dbReference>
<dbReference type="Pfam" id="PF06961">
    <property type="entry name" value="DUF1294"/>
    <property type="match status" value="1"/>
</dbReference>
<dbReference type="InterPro" id="IPR010718">
    <property type="entry name" value="DUF1294"/>
</dbReference>
<reference evidence="5 6" key="1">
    <citation type="journal article" date="2016" name="J. Biotechnol.">
        <title>First complete genome sequence of a species in the genus Microterricola, an extremophilic cold active enzyme producing bacterial strain ERGS5:02 isolated from Sikkim Himalaya.</title>
        <authorList>
            <person name="Himanshu"/>
            <person name="Swarnkar M.K."/>
            <person name="Singh D."/>
            <person name="Kumar R."/>
        </authorList>
    </citation>
    <scope>NUCLEOTIDE SEQUENCE [LARGE SCALE GENOMIC DNA]</scope>
    <source>
        <strain evidence="5 6">ERGS5:02</strain>
    </source>
</reference>
<evidence type="ECO:0000256" key="3">
    <source>
        <dbReference type="SAM" id="Phobius"/>
    </source>
</evidence>
<organism evidence="5 6">
    <name type="scientific">Microterricola viridarii</name>
    <dbReference type="NCBI Taxonomy" id="412690"/>
    <lineage>
        <taxon>Bacteria</taxon>
        <taxon>Bacillati</taxon>
        <taxon>Actinomycetota</taxon>
        <taxon>Actinomycetes</taxon>
        <taxon>Micrococcales</taxon>
        <taxon>Microbacteriaceae</taxon>
        <taxon>Microterricola</taxon>
    </lineage>
</organism>
<reference evidence="6" key="2">
    <citation type="submission" date="2016-01" db="EMBL/GenBank/DDBJ databases">
        <title>First complete genome sequence of a species in the genus Microterricola, an extremophilic cold active enzyme producing strain ERGS5:02 isolated from Sikkim Himalaya.</title>
        <authorList>
            <person name="Kumar R."/>
            <person name="Singh D."/>
            <person name="Swarnkar M.K."/>
        </authorList>
    </citation>
    <scope>NUCLEOTIDE SEQUENCE [LARGE SCALE GENOMIC DNA]</scope>
    <source>
        <strain evidence="6">ERGS5:02</strain>
    </source>
</reference>
<keyword evidence="3" id="KW-0472">Membrane</keyword>
<feature type="transmembrane region" description="Helical" evidence="3">
    <location>
        <begin position="189"/>
        <end position="210"/>
    </location>
</feature>
<dbReference type="PROSITE" id="PS51857">
    <property type="entry name" value="CSD_2"/>
    <property type="match status" value="1"/>
</dbReference>
<dbReference type="EMBL" id="CP014145">
    <property type="protein sequence ID" value="AMB59176.1"/>
    <property type="molecule type" value="Genomic_DNA"/>
</dbReference>
<dbReference type="AlphaFoldDB" id="A0A0X8E2C4"/>
<dbReference type="Pfam" id="PF00313">
    <property type="entry name" value="CSD"/>
    <property type="match status" value="1"/>
</dbReference>
<evidence type="ECO:0000259" key="4">
    <source>
        <dbReference type="PROSITE" id="PS51857"/>
    </source>
</evidence>
<keyword evidence="6" id="KW-1185">Reference proteome</keyword>
<feature type="domain" description="CSD" evidence="4">
    <location>
        <begin position="7"/>
        <end position="72"/>
    </location>
</feature>
<dbReference type="InterPro" id="IPR012340">
    <property type="entry name" value="NA-bd_OB-fold"/>
</dbReference>
<keyword evidence="3" id="KW-1133">Transmembrane helix</keyword>
<evidence type="ECO:0000313" key="5">
    <source>
        <dbReference type="EMBL" id="AMB59176.1"/>
    </source>
</evidence>
<dbReference type="OrthoDB" id="72963at2"/>
<dbReference type="GO" id="GO:0005737">
    <property type="term" value="C:cytoplasm"/>
    <property type="evidence" value="ECO:0007669"/>
    <property type="project" value="UniProtKB-SubCell"/>
</dbReference>
<dbReference type="PANTHER" id="PTHR12962">
    <property type="entry name" value="CALCIUM-REGULATED HEAT STABLE PROTEIN CRHSP-24-RELATED"/>
    <property type="match status" value="1"/>
</dbReference>
<dbReference type="SMART" id="SM00357">
    <property type="entry name" value="CSP"/>
    <property type="match status" value="1"/>
</dbReference>
<keyword evidence="1" id="KW-0597">Phosphoprotein</keyword>
<dbReference type="SUPFAM" id="SSF50249">
    <property type="entry name" value="Nucleic acid-binding proteins"/>
    <property type="match status" value="1"/>
</dbReference>
<feature type="transmembrane region" description="Helical" evidence="3">
    <location>
        <begin position="99"/>
        <end position="117"/>
    </location>
</feature>
<accession>A0A0X8E2C4</accession>
<dbReference type="RefSeq" id="WP_067228548.1">
    <property type="nucleotide sequence ID" value="NZ_CP014145.1"/>
</dbReference>
<gene>
    <name evidence="5" type="ORF">AWU67_10230</name>
</gene>
<evidence type="ECO:0000256" key="1">
    <source>
        <dbReference type="ARBA" id="ARBA00022553"/>
    </source>
</evidence>
<dbReference type="KEGG" id="mvd:AWU67_10230"/>
<dbReference type="GO" id="GO:0003730">
    <property type="term" value="F:mRNA 3'-UTR binding"/>
    <property type="evidence" value="ECO:0007669"/>
    <property type="project" value="TreeGrafter"/>
</dbReference>
<sequence>MGVDIGRRDGTVASWNDDRGFGFIQPAPQGERVFVHISAFPPRAARPEVGEPLTFLTDQSADGRAQARGIRYLSYRTPPPGAARPRAVRAATRAPRSAVPSYLMLAFFVAVGLFVNASWPLPLWILGVYLALSAITFVVYAIDKSAAQAGRWRVSENTLHALALLGGWPGAILAQQFLRHKTQKQSFRAVFWCTVWANVGVFVALTTPLVTTALQESGIH</sequence>
<name>A0A0X8E2C4_9MICO</name>
<dbReference type="InterPro" id="IPR011129">
    <property type="entry name" value="CSD"/>
</dbReference>
<feature type="transmembrane region" description="Helical" evidence="3">
    <location>
        <begin position="123"/>
        <end position="142"/>
    </location>
</feature>
<dbReference type="InterPro" id="IPR019844">
    <property type="entry name" value="CSD_CS"/>
</dbReference>
<evidence type="ECO:0000313" key="6">
    <source>
        <dbReference type="Proteomes" id="UP000058305"/>
    </source>
</evidence>
<evidence type="ECO:0000256" key="2">
    <source>
        <dbReference type="RuleBase" id="RU000408"/>
    </source>
</evidence>
<proteinExistence type="predicted"/>
<comment type="subcellular location">
    <subcellularLocation>
        <location evidence="2">Cytoplasm</location>
    </subcellularLocation>
</comment>
<dbReference type="PANTHER" id="PTHR12962:SF1">
    <property type="entry name" value="COLD SHOCK DOMAIN-CONTAINING PROTEIN CG9705"/>
    <property type="match status" value="1"/>
</dbReference>
<dbReference type="PROSITE" id="PS00352">
    <property type="entry name" value="CSD_1"/>
    <property type="match status" value="1"/>
</dbReference>
<keyword evidence="3" id="KW-0812">Transmembrane</keyword>
<dbReference type="InterPro" id="IPR002059">
    <property type="entry name" value="CSP_DNA-bd"/>
</dbReference>
<dbReference type="GO" id="GO:0043488">
    <property type="term" value="P:regulation of mRNA stability"/>
    <property type="evidence" value="ECO:0007669"/>
    <property type="project" value="TreeGrafter"/>
</dbReference>
<dbReference type="CDD" id="cd04458">
    <property type="entry name" value="CSP_CDS"/>
    <property type="match status" value="1"/>
</dbReference>
<dbReference type="Proteomes" id="UP000058305">
    <property type="component" value="Chromosome"/>
</dbReference>
<dbReference type="Gene3D" id="2.40.50.140">
    <property type="entry name" value="Nucleic acid-binding proteins"/>
    <property type="match status" value="1"/>
</dbReference>